<dbReference type="SUPFAM" id="SSF53300">
    <property type="entry name" value="vWA-like"/>
    <property type="match status" value="1"/>
</dbReference>
<evidence type="ECO:0000313" key="3">
    <source>
        <dbReference type="EMBL" id="EAU45721.1"/>
    </source>
</evidence>
<dbReference type="AlphaFoldDB" id="Q0FNM3"/>
<organism evidence="3 4">
    <name type="scientific">Salipiger bermudensis (strain DSM 26914 / JCM 13377 / KCTC 12554 / HTCC2601)</name>
    <name type="common">Pelagibaca bermudensis</name>
    <dbReference type="NCBI Taxonomy" id="314265"/>
    <lineage>
        <taxon>Bacteria</taxon>
        <taxon>Pseudomonadati</taxon>
        <taxon>Pseudomonadota</taxon>
        <taxon>Alphaproteobacteria</taxon>
        <taxon>Rhodobacterales</taxon>
        <taxon>Roseobacteraceae</taxon>
        <taxon>Salipiger</taxon>
    </lineage>
</organism>
<protein>
    <recommendedName>
        <fullName evidence="2">Putative Flp pilus-assembly TadG-like N-terminal domain-containing protein</fullName>
    </recommendedName>
</protein>
<accession>Q0FNM3</accession>
<keyword evidence="1" id="KW-1133">Transmembrane helix</keyword>
<dbReference type="InterPro" id="IPR036465">
    <property type="entry name" value="vWFA_dom_sf"/>
</dbReference>
<dbReference type="HOGENOM" id="CLU_026005_1_0_5"/>
<dbReference type="Pfam" id="PF13400">
    <property type="entry name" value="Tad"/>
    <property type="match status" value="1"/>
</dbReference>
<keyword evidence="1" id="KW-0472">Membrane</keyword>
<dbReference type="Gene3D" id="3.40.50.410">
    <property type="entry name" value="von Willebrand factor, type A domain"/>
    <property type="match status" value="1"/>
</dbReference>
<evidence type="ECO:0000256" key="1">
    <source>
        <dbReference type="SAM" id="Phobius"/>
    </source>
</evidence>
<gene>
    <name evidence="3" type="ORF">R2601_10469</name>
</gene>
<dbReference type="EMBL" id="AATQ01000022">
    <property type="protein sequence ID" value="EAU45721.1"/>
    <property type="molecule type" value="Genomic_DNA"/>
</dbReference>
<feature type="domain" description="Putative Flp pilus-assembly TadG-like N-terminal" evidence="2">
    <location>
        <begin position="35"/>
        <end position="80"/>
    </location>
</feature>
<sequence length="477" mass="52887">MKQIFAFGGACLRRTDTAVSALVAQLQGFRRAESGSMTIMAVALSLLMMIFGGIGIDMMYAELQRTKIQNTLDRAVLAAADLDNELDAQGVVEDYMSKMSLADALVSVNVDEGLNYRTVTADGYRTMPSNFMQLIGIENMQAGGHSQAMERINKVEVSMVLDISGSMDDGDKMAELQTAASDFVDTLLDDGSEDLVSISLVPYSEHVNAGPEILSYLNVNYMHDDSYCLEMPNSAFNSAALDLSLTYDQMQHFQWNYSGSNSLTDTVCPRYAYEQIRPWSQDAGALKTQISQLQPRAGTSIFMGMKWASALLDPSTRPIASGMIADGTVDAVFEGRPVAYSDTDVLKTIVLMTDGQHDRSFRIQNWAYNDENEVEHWSQYNLWHYLNYYVNSWNRSSFYYQKYDAATGDTLLSSVCTAAKRQGILIWSIGFEVSDHGANVMESCASSPAHFFRVEGVEISEAFSTIAQTLNQLRLTQ</sequence>
<keyword evidence="1" id="KW-0812">Transmembrane</keyword>
<proteinExistence type="predicted"/>
<dbReference type="eggNOG" id="COG2304">
    <property type="taxonomic scope" value="Bacteria"/>
</dbReference>
<dbReference type="InterPro" id="IPR028087">
    <property type="entry name" value="Tad_N"/>
</dbReference>
<evidence type="ECO:0000259" key="2">
    <source>
        <dbReference type="Pfam" id="PF13400"/>
    </source>
</evidence>
<reference evidence="3 4" key="1">
    <citation type="journal article" date="2010" name="J. Bacteriol.">
        <title>Genome sequences of Pelagibaca bermudensis HTCC2601T and Maritimibacter alkaliphilus HTCC2654T, the type strains of two marine Roseobacter genera.</title>
        <authorList>
            <person name="Thrash J.C."/>
            <person name="Cho J.C."/>
            <person name="Ferriera S."/>
            <person name="Johnson J."/>
            <person name="Vergin K.L."/>
            <person name="Giovannoni S.J."/>
        </authorList>
    </citation>
    <scope>NUCLEOTIDE SEQUENCE [LARGE SCALE GENOMIC DNA]</scope>
    <source>
        <strain evidence="4">DSM 26914 / JCM 13377 / KCTC 12554 / HTCC2601</strain>
    </source>
</reference>
<name>Q0FNM3_SALBH</name>
<dbReference type="Proteomes" id="UP000006230">
    <property type="component" value="Unassembled WGS sequence"/>
</dbReference>
<comment type="caution">
    <text evidence="3">The sequence shown here is derived from an EMBL/GenBank/DDBJ whole genome shotgun (WGS) entry which is preliminary data.</text>
</comment>
<dbReference type="OrthoDB" id="7522752at2"/>
<evidence type="ECO:0000313" key="4">
    <source>
        <dbReference type="Proteomes" id="UP000006230"/>
    </source>
</evidence>
<feature type="transmembrane region" description="Helical" evidence="1">
    <location>
        <begin position="37"/>
        <end position="60"/>
    </location>
</feature>
<dbReference type="STRING" id="314265.R2601_10469"/>
<keyword evidence="4" id="KW-1185">Reference proteome</keyword>